<proteinExistence type="predicted"/>
<keyword evidence="2" id="KW-1185">Reference proteome</keyword>
<accession>A0A2I7SFL5</accession>
<reference evidence="2" key="1">
    <citation type="submission" date="2018-01" db="EMBL/GenBank/DDBJ databases">
        <title>Complete genome of Tamlana sp. UJ94.</title>
        <authorList>
            <person name="Jung J."/>
            <person name="Chung D."/>
            <person name="Bae S.S."/>
            <person name="Baek K."/>
        </authorList>
    </citation>
    <scope>NUCLEOTIDE SEQUENCE [LARGE SCALE GENOMIC DNA]</scope>
    <source>
        <strain evidence="2">UJ94</strain>
    </source>
</reference>
<sequence length="90" mass="10598">MKSKIRVFAPCEEVCQICDKVQYREASLSDKLKLNLHVMYCKTCRQHTITNSKLTKFIKKSKVKCLDHDCKEAMRETIDKALKEQQHQQP</sequence>
<evidence type="ECO:0000313" key="2">
    <source>
        <dbReference type="Proteomes" id="UP000236592"/>
    </source>
</evidence>
<dbReference type="KEGG" id="taj:C1A40_03995"/>
<evidence type="ECO:0008006" key="3">
    <source>
        <dbReference type="Google" id="ProtNLM"/>
    </source>
</evidence>
<dbReference type="EMBL" id="CP025938">
    <property type="protein sequence ID" value="AUS04688.1"/>
    <property type="molecule type" value="Genomic_DNA"/>
</dbReference>
<protein>
    <recommendedName>
        <fullName evidence="3">Glycine dehydrogenase</fullName>
    </recommendedName>
</protein>
<organism evidence="1 2">
    <name type="scientific">Pseudotamlana carrageenivorans</name>
    <dbReference type="NCBI Taxonomy" id="2069432"/>
    <lineage>
        <taxon>Bacteria</taxon>
        <taxon>Pseudomonadati</taxon>
        <taxon>Bacteroidota</taxon>
        <taxon>Flavobacteriia</taxon>
        <taxon>Flavobacteriales</taxon>
        <taxon>Flavobacteriaceae</taxon>
        <taxon>Pseudotamlana</taxon>
    </lineage>
</organism>
<gene>
    <name evidence="1" type="ORF">C1A40_03995</name>
</gene>
<dbReference type="Proteomes" id="UP000236592">
    <property type="component" value="Chromosome"/>
</dbReference>
<dbReference type="AlphaFoldDB" id="A0A2I7SFL5"/>
<evidence type="ECO:0000313" key="1">
    <source>
        <dbReference type="EMBL" id="AUS04688.1"/>
    </source>
</evidence>
<name>A0A2I7SFL5_9FLAO</name>